<dbReference type="InterPro" id="IPR014756">
    <property type="entry name" value="Ig_E-set"/>
</dbReference>
<feature type="non-terminal residue" evidence="2">
    <location>
        <position position="85"/>
    </location>
</feature>
<reference evidence="2" key="1">
    <citation type="journal article" date="2013" name="Environ. Microbiol.">
        <title>Seasonally variable intestinal metagenomes of the red palm weevil (Rhynchophorus ferrugineus).</title>
        <authorList>
            <person name="Jia S."/>
            <person name="Zhang X."/>
            <person name="Zhang G."/>
            <person name="Yin A."/>
            <person name="Zhang S."/>
            <person name="Li F."/>
            <person name="Wang L."/>
            <person name="Zhao D."/>
            <person name="Yun Q."/>
            <person name="Tala"/>
            <person name="Wang J."/>
            <person name="Sun G."/>
            <person name="Baabdullah M."/>
            <person name="Yu X."/>
            <person name="Hu S."/>
            <person name="Al-Mssallem I.S."/>
            <person name="Yu J."/>
        </authorList>
    </citation>
    <scope>NUCLEOTIDE SEQUENCE</scope>
</reference>
<dbReference type="Gene3D" id="2.60.40.10">
    <property type="entry name" value="Immunoglobulins"/>
    <property type="match status" value="1"/>
</dbReference>
<dbReference type="InterPro" id="IPR013783">
    <property type="entry name" value="Ig-like_fold"/>
</dbReference>
<dbReference type="AlphaFoldDB" id="A0A060BW06"/>
<feature type="domain" description="1,4-alpha-glucan branching enzyme GlgB N-terminal" evidence="1">
    <location>
        <begin position="17"/>
        <end position="79"/>
    </location>
</feature>
<protein>
    <submittedName>
        <fullName evidence="2">CAZy families CBM48|GH13 protein</fullName>
    </submittedName>
</protein>
<evidence type="ECO:0000313" key="2">
    <source>
        <dbReference type="EMBL" id="AIA84975.1"/>
    </source>
</evidence>
<proteinExistence type="predicted"/>
<sequence length="85" mass="9159">MPARGKPAFPALDPGLVAALVEARHPRPHDWLGQHELPDGSWVLRAVRPLAKTVTAIQADGTRLPYTHLADGLWQALAPAGPRTD</sequence>
<dbReference type="SUPFAM" id="SSF81296">
    <property type="entry name" value="E set domains"/>
    <property type="match status" value="1"/>
</dbReference>
<dbReference type="Pfam" id="PF22019">
    <property type="entry name" value="GlgB_N"/>
    <property type="match status" value="1"/>
</dbReference>
<organism evidence="2">
    <name type="scientific">uncultured Micrococcus sp</name>
    <dbReference type="NCBI Taxonomy" id="114051"/>
    <lineage>
        <taxon>Bacteria</taxon>
        <taxon>Bacillati</taxon>
        <taxon>Actinomycetota</taxon>
        <taxon>Actinomycetes</taxon>
        <taxon>Micrococcales</taxon>
        <taxon>Micrococcaceae</taxon>
        <taxon>Micrococcus</taxon>
        <taxon>environmental samples</taxon>
    </lineage>
</organism>
<dbReference type="GO" id="GO:0005975">
    <property type="term" value="P:carbohydrate metabolic process"/>
    <property type="evidence" value="ECO:0007669"/>
    <property type="project" value="UniProtKB-ARBA"/>
</dbReference>
<accession>A0A060BW06</accession>
<evidence type="ECO:0000259" key="1">
    <source>
        <dbReference type="Pfam" id="PF22019"/>
    </source>
</evidence>
<dbReference type="InterPro" id="IPR054169">
    <property type="entry name" value="GlgB_N"/>
</dbReference>
<name>A0A060BW06_9MICC</name>
<dbReference type="EMBL" id="KF117717">
    <property type="protein sequence ID" value="AIA84975.1"/>
    <property type="molecule type" value="Genomic_DNA"/>
</dbReference>